<evidence type="ECO:0000256" key="1">
    <source>
        <dbReference type="RuleBase" id="RU366020"/>
    </source>
</evidence>
<proteinExistence type="inferred from homology"/>
<dbReference type="Gene3D" id="3.60.40.10">
    <property type="entry name" value="PPM-type phosphatase domain"/>
    <property type="match status" value="1"/>
</dbReference>
<feature type="region of interest" description="Disordered" evidence="2">
    <location>
        <begin position="1"/>
        <end position="44"/>
    </location>
</feature>
<keyword evidence="1" id="KW-0479">Metal-binding</keyword>
<dbReference type="Proteomes" id="UP000092666">
    <property type="component" value="Unassembled WGS sequence"/>
</dbReference>
<accession>A0A1B9GXI7</accession>
<organism evidence="4 5">
    <name type="scientific">Kwoniella heveanensis BCC8398</name>
    <dbReference type="NCBI Taxonomy" id="1296120"/>
    <lineage>
        <taxon>Eukaryota</taxon>
        <taxon>Fungi</taxon>
        <taxon>Dikarya</taxon>
        <taxon>Basidiomycota</taxon>
        <taxon>Agaricomycotina</taxon>
        <taxon>Tremellomycetes</taxon>
        <taxon>Tremellales</taxon>
        <taxon>Cryptococcaceae</taxon>
        <taxon>Kwoniella</taxon>
    </lineage>
</organism>
<dbReference type="SUPFAM" id="SSF81606">
    <property type="entry name" value="PP2C-like"/>
    <property type="match status" value="1"/>
</dbReference>
<dbReference type="AlphaFoldDB" id="A0A1B9GXI7"/>
<dbReference type="InterPro" id="IPR036457">
    <property type="entry name" value="PPM-type-like_dom_sf"/>
</dbReference>
<feature type="domain" description="PPM-type phosphatase" evidence="3">
    <location>
        <begin position="142"/>
        <end position="406"/>
    </location>
</feature>
<evidence type="ECO:0000256" key="2">
    <source>
        <dbReference type="SAM" id="MobiDB-lite"/>
    </source>
</evidence>
<dbReference type="OrthoDB" id="60843at2759"/>
<evidence type="ECO:0000313" key="4">
    <source>
        <dbReference type="EMBL" id="OCF35739.1"/>
    </source>
</evidence>
<keyword evidence="1" id="KW-0460">Magnesium</keyword>
<dbReference type="PROSITE" id="PS51746">
    <property type="entry name" value="PPM_2"/>
    <property type="match status" value="1"/>
</dbReference>
<reference evidence="5" key="2">
    <citation type="submission" date="2013-12" db="EMBL/GenBank/DDBJ databases">
        <title>Evolution of pathogenesis and genome organization in the Tremellales.</title>
        <authorList>
            <person name="Cuomo C."/>
            <person name="Litvintseva A."/>
            <person name="Heitman J."/>
            <person name="Chen Y."/>
            <person name="Sun S."/>
            <person name="Springer D."/>
            <person name="Dromer F."/>
            <person name="Young S."/>
            <person name="Zeng Q."/>
            <person name="Chapman S."/>
            <person name="Gujja S."/>
            <person name="Saif S."/>
            <person name="Birren B."/>
        </authorList>
    </citation>
    <scope>NUCLEOTIDE SEQUENCE [LARGE SCALE GENOMIC DNA]</scope>
    <source>
        <strain evidence="5">BCC8398</strain>
    </source>
</reference>
<dbReference type="GO" id="GO:0046872">
    <property type="term" value="F:metal ion binding"/>
    <property type="evidence" value="ECO:0007669"/>
    <property type="project" value="UniProtKB-UniRule"/>
</dbReference>
<keyword evidence="5" id="KW-1185">Reference proteome</keyword>
<comment type="cofactor">
    <cofactor evidence="1">
        <name>Mn(2+)</name>
        <dbReference type="ChEBI" id="CHEBI:29035"/>
    </cofactor>
</comment>
<dbReference type="STRING" id="1296120.A0A1B9GXI7"/>
<dbReference type="SMART" id="SM00332">
    <property type="entry name" value="PP2Cc"/>
    <property type="match status" value="1"/>
</dbReference>
<gene>
    <name evidence="4" type="ORF">I316_02229</name>
</gene>
<evidence type="ECO:0000313" key="5">
    <source>
        <dbReference type="Proteomes" id="UP000092666"/>
    </source>
</evidence>
<name>A0A1B9GXI7_9TREE</name>
<keyword evidence="1" id="KW-0464">Manganese</keyword>
<feature type="compositionally biased region" description="Low complexity" evidence="2">
    <location>
        <begin position="29"/>
        <end position="44"/>
    </location>
</feature>
<dbReference type="Pfam" id="PF13672">
    <property type="entry name" value="PP2C_2"/>
    <property type="match status" value="1"/>
</dbReference>
<dbReference type="EMBL" id="KI669497">
    <property type="protein sequence ID" value="OCF35739.1"/>
    <property type="molecule type" value="Genomic_DNA"/>
</dbReference>
<dbReference type="PANTHER" id="PTHR12320">
    <property type="entry name" value="PROTEIN PHOSPHATASE 2C"/>
    <property type="match status" value="1"/>
</dbReference>
<reference evidence="4 5" key="1">
    <citation type="submission" date="2013-07" db="EMBL/GenBank/DDBJ databases">
        <title>The Genome Sequence of Cryptococcus heveanensis BCC8398.</title>
        <authorList>
            <consortium name="The Broad Institute Genome Sequencing Platform"/>
            <person name="Cuomo C."/>
            <person name="Litvintseva A."/>
            <person name="Chen Y."/>
            <person name="Heitman J."/>
            <person name="Sun S."/>
            <person name="Springer D."/>
            <person name="Dromer F."/>
            <person name="Young S.K."/>
            <person name="Zeng Q."/>
            <person name="Gargeya S."/>
            <person name="Fitzgerald M."/>
            <person name="Abouelleil A."/>
            <person name="Alvarado L."/>
            <person name="Berlin A.M."/>
            <person name="Chapman S.B."/>
            <person name="Dewar J."/>
            <person name="Goldberg J."/>
            <person name="Griggs A."/>
            <person name="Gujja S."/>
            <person name="Hansen M."/>
            <person name="Howarth C."/>
            <person name="Imamovic A."/>
            <person name="Larimer J."/>
            <person name="McCowan C."/>
            <person name="Murphy C."/>
            <person name="Pearson M."/>
            <person name="Priest M."/>
            <person name="Roberts A."/>
            <person name="Saif S."/>
            <person name="Shea T."/>
            <person name="Sykes S."/>
            <person name="Wortman J."/>
            <person name="Nusbaum C."/>
            <person name="Birren B."/>
        </authorList>
    </citation>
    <scope>NUCLEOTIDE SEQUENCE [LARGE SCALE GENOMIC DNA]</scope>
    <source>
        <strain evidence="4 5">BCC8398</strain>
    </source>
</reference>
<comment type="catalytic activity">
    <reaction evidence="1">
        <text>O-phospho-L-threonyl-[protein] + H2O = L-threonyl-[protein] + phosphate</text>
        <dbReference type="Rhea" id="RHEA:47004"/>
        <dbReference type="Rhea" id="RHEA-COMP:11060"/>
        <dbReference type="Rhea" id="RHEA-COMP:11605"/>
        <dbReference type="ChEBI" id="CHEBI:15377"/>
        <dbReference type="ChEBI" id="CHEBI:30013"/>
        <dbReference type="ChEBI" id="CHEBI:43474"/>
        <dbReference type="ChEBI" id="CHEBI:61977"/>
        <dbReference type="EC" id="3.1.3.16"/>
    </reaction>
</comment>
<keyword evidence="1" id="KW-0378">Hydrolase</keyword>
<comment type="catalytic activity">
    <reaction evidence="1">
        <text>O-phospho-L-seryl-[protein] + H2O = L-seryl-[protein] + phosphate</text>
        <dbReference type="Rhea" id="RHEA:20629"/>
        <dbReference type="Rhea" id="RHEA-COMP:9863"/>
        <dbReference type="Rhea" id="RHEA-COMP:11604"/>
        <dbReference type="ChEBI" id="CHEBI:15377"/>
        <dbReference type="ChEBI" id="CHEBI:29999"/>
        <dbReference type="ChEBI" id="CHEBI:43474"/>
        <dbReference type="ChEBI" id="CHEBI:83421"/>
        <dbReference type="EC" id="3.1.3.16"/>
    </reaction>
</comment>
<sequence length="410" mass="44518">MVLMRSSRLTAGVRQLPRSTRLVQRPHQTSSSSSSSVSDTPSATVTPLYPHSSLYSYSLGLSYASKDSPPFIPPGQKAKPYGFLPYAQSASSSNGSSAKEQGGPSEIGRWVEEMMDLPAGRGELKSSEKGGWAEETRDRVKKWGAGEDFFGVQNVGNDLHLNLSDGVGGWSDKADPSLFSQALCYHYANSARHFNSSTPQELLHKAYKAVLDDKRVRAGGATFVGTRLGEEGDGSFVNLGDSGYAIMRNDQIKFISSPQTHFFNCPLQLSKVPPEMRQNGIIHDSPANAEVREFEVEAGDVVILFTDGLSDNLPTAHLPLLSASLNQLLSSPVNSHLTPTERDAEYARLLADILVGYGRMAMARTGGEDGGKGWKTPFEIEAKREVPQWKFKGGKVDDITVMTAVVSEKD</sequence>
<comment type="cofactor">
    <cofactor evidence="1">
        <name>Mg(2+)</name>
        <dbReference type="ChEBI" id="CHEBI:18420"/>
    </cofactor>
</comment>
<dbReference type="EC" id="3.1.3.16" evidence="1"/>
<comment type="similarity">
    <text evidence="1">Belongs to the PP2C family.</text>
</comment>
<keyword evidence="1" id="KW-0904">Protein phosphatase</keyword>
<protein>
    <recommendedName>
        <fullName evidence="1">Protein phosphatase</fullName>
        <ecNumber evidence="1">3.1.3.16</ecNumber>
    </recommendedName>
</protein>
<dbReference type="InterPro" id="IPR001932">
    <property type="entry name" value="PPM-type_phosphatase-like_dom"/>
</dbReference>
<dbReference type="InterPro" id="IPR039123">
    <property type="entry name" value="PPTC7"/>
</dbReference>
<feature type="compositionally biased region" description="Polar residues" evidence="2">
    <location>
        <begin position="17"/>
        <end position="28"/>
    </location>
</feature>
<dbReference type="GO" id="GO:0004722">
    <property type="term" value="F:protein serine/threonine phosphatase activity"/>
    <property type="evidence" value="ECO:0007669"/>
    <property type="project" value="UniProtKB-EC"/>
</dbReference>
<dbReference type="PANTHER" id="PTHR12320:SF1">
    <property type="entry name" value="PROTEIN PHOSPHATASE PTC7 HOMOLOG"/>
    <property type="match status" value="1"/>
</dbReference>
<evidence type="ECO:0000259" key="3">
    <source>
        <dbReference type="PROSITE" id="PS51746"/>
    </source>
</evidence>